<dbReference type="Gene3D" id="3.40.190.10">
    <property type="entry name" value="Periplasmic binding protein-like II"/>
    <property type="match status" value="2"/>
</dbReference>
<organism evidence="2 3">
    <name type="scientific">Streptomyces himalayensis subsp. himalayensis</name>
    <dbReference type="NCBI Taxonomy" id="2756131"/>
    <lineage>
        <taxon>Bacteria</taxon>
        <taxon>Bacillati</taxon>
        <taxon>Actinomycetota</taxon>
        <taxon>Actinomycetes</taxon>
        <taxon>Kitasatosporales</taxon>
        <taxon>Streptomycetaceae</taxon>
        <taxon>Streptomyces</taxon>
        <taxon>Streptomyces himalayensis</taxon>
    </lineage>
</organism>
<feature type="chain" id="PRO_5038929728" evidence="1">
    <location>
        <begin position="32"/>
        <end position="550"/>
    </location>
</feature>
<proteinExistence type="predicted"/>
<evidence type="ECO:0000313" key="2">
    <source>
        <dbReference type="EMBL" id="MBA2951250.1"/>
    </source>
</evidence>
<keyword evidence="1" id="KW-0732">Signal</keyword>
<feature type="signal peptide" evidence="1">
    <location>
        <begin position="1"/>
        <end position="31"/>
    </location>
</feature>
<dbReference type="EMBL" id="JACEHE010000042">
    <property type="protein sequence ID" value="MBA2951250.1"/>
    <property type="molecule type" value="Genomic_DNA"/>
</dbReference>
<dbReference type="PROSITE" id="PS51257">
    <property type="entry name" value="PROKAR_LIPOPROTEIN"/>
    <property type="match status" value="1"/>
</dbReference>
<dbReference type="Proteomes" id="UP000545761">
    <property type="component" value="Unassembled WGS sequence"/>
</dbReference>
<evidence type="ECO:0000256" key="1">
    <source>
        <dbReference type="SAM" id="SignalP"/>
    </source>
</evidence>
<dbReference type="RefSeq" id="WP_181662172.1">
    <property type="nucleotide sequence ID" value="NZ_JACEHE010000042.1"/>
</dbReference>
<name>A0A7W0DU40_9ACTN</name>
<protein>
    <submittedName>
        <fullName evidence="2">Extracellular solute-binding protein</fullName>
    </submittedName>
</protein>
<comment type="caution">
    <text evidence="2">The sequence shown here is derived from an EMBL/GenBank/DDBJ whole genome shotgun (WGS) entry which is preliminary data.</text>
</comment>
<gene>
    <name evidence="2" type="ORF">H1D24_37255</name>
</gene>
<reference evidence="2 3" key="1">
    <citation type="submission" date="2020-07" db="EMBL/GenBank/DDBJ databases">
        <title>Streptomyces isolated from Indian soil.</title>
        <authorList>
            <person name="Mandal S."/>
            <person name="Maiti P.K."/>
        </authorList>
    </citation>
    <scope>NUCLEOTIDE SEQUENCE [LARGE SCALE GENOMIC DNA]</scope>
    <source>
        <strain evidence="2 3">PSKA28</strain>
    </source>
</reference>
<accession>A0A7W0DU40</accession>
<evidence type="ECO:0000313" key="3">
    <source>
        <dbReference type="Proteomes" id="UP000545761"/>
    </source>
</evidence>
<dbReference type="SUPFAM" id="SSF53850">
    <property type="entry name" value="Periplasmic binding protein-like II"/>
    <property type="match status" value="1"/>
</dbReference>
<sequence length="550" mass="60954">MRHSSRLGTATVTGTLLALLAACTGSSPAPGGDASKPLPKVTGNPPVTLDVFAPQGGEGSLRKNAFTKEIKEKFNITIRWQTTTYDANAAKEKRQISLASGDLPDAYLLIPWVDQFSQTELLKLSGQGIIQPLDQHIKQYGPNIRKAWEKEPAYKRMATAPDGHIYGMPQWNDCYHCTYSAKLWLNTTWLKKLGLEQPKTPAELRKVLRAFKNDDPNGNGKADEVPLSGTVTDSVINYLMGAYSYAPQGTTVNTNPTLVLRDGKAAVQANRDDWREGLRYIRSLYKEGLIDSGAFTQNNGALNRLGDNADAVRLGSITTQHIGQYMTVDDKNVRYKQYDAIPPLKGPDGTQYTNSYSPSFAGATFVLTSKATQTEQIQAIKMLDYLHSDKGRLDSYFGPDGWAEAKKGETGTSGKPATFRAVEAPANNEWGPLAQYNHTADYRTSQAFAKDSKSPDGYERLLHEATELYEPYAPKDLAFPYEETWIDPAKAQELATLQTNIGTFIQQSNVQFITGRKSLDADWDTYKADLEKLGLKQFLKLYQEAYDTSH</sequence>
<dbReference type="AlphaFoldDB" id="A0A7W0DU40"/>